<dbReference type="GO" id="GO:0000324">
    <property type="term" value="C:fungal-type vacuole"/>
    <property type="evidence" value="ECO:0007669"/>
    <property type="project" value="TreeGrafter"/>
</dbReference>
<keyword evidence="3 6" id="KW-1133">Transmembrane helix</keyword>
<reference evidence="7" key="1">
    <citation type="submission" date="2021-03" db="EMBL/GenBank/DDBJ databases">
        <authorList>
            <person name="Tagirdzhanova G."/>
        </authorList>
    </citation>
    <scope>NUCLEOTIDE SEQUENCE</scope>
</reference>
<gene>
    <name evidence="7" type="ORF">GOMPHAMPRED_007663</name>
</gene>
<feature type="region of interest" description="Disordered" evidence="5">
    <location>
        <begin position="341"/>
        <end position="366"/>
    </location>
</feature>
<evidence type="ECO:0000256" key="2">
    <source>
        <dbReference type="ARBA" id="ARBA00022692"/>
    </source>
</evidence>
<proteinExistence type="predicted"/>
<keyword evidence="2 6" id="KW-0812">Transmembrane</keyword>
<dbReference type="Proteomes" id="UP000664169">
    <property type="component" value="Unassembled WGS sequence"/>
</dbReference>
<dbReference type="AlphaFoldDB" id="A0A8H3EVL0"/>
<feature type="transmembrane region" description="Helical" evidence="6">
    <location>
        <begin position="201"/>
        <end position="222"/>
    </location>
</feature>
<dbReference type="GO" id="GO:0005886">
    <property type="term" value="C:plasma membrane"/>
    <property type="evidence" value="ECO:0007669"/>
    <property type="project" value="TreeGrafter"/>
</dbReference>
<dbReference type="PANTHER" id="PTHR31465">
    <property type="entry name" value="PROTEIN RTA1-RELATED"/>
    <property type="match status" value="1"/>
</dbReference>
<feature type="transmembrane region" description="Helical" evidence="6">
    <location>
        <begin position="159"/>
        <end position="181"/>
    </location>
</feature>
<feature type="compositionally biased region" description="Low complexity" evidence="5">
    <location>
        <begin position="354"/>
        <end position="366"/>
    </location>
</feature>
<dbReference type="EMBL" id="CAJPDQ010000007">
    <property type="protein sequence ID" value="CAF9912450.1"/>
    <property type="molecule type" value="Genomic_DNA"/>
</dbReference>
<name>A0A8H3EVL0_9LECA</name>
<comment type="subcellular location">
    <subcellularLocation>
        <location evidence="1">Membrane</location>
        <topology evidence="1">Multi-pass membrane protein</topology>
    </subcellularLocation>
</comment>
<evidence type="ECO:0000256" key="5">
    <source>
        <dbReference type="SAM" id="MobiDB-lite"/>
    </source>
</evidence>
<dbReference type="OrthoDB" id="4521223at2759"/>
<sequence length="384" mass="42595">MVLTLDSNGCAVIRKQVYCENNITQLYYDGQIRPSSECTLDTCSLIVSNWGYLPNSAGNIFFIILFALIFLLQIPLGVWKKTWGVLIGMTIGAALEAVGYVGRIMAHNQPFSFNPFLIYIIFLTIAPAFLSAAIYLCLTRIIVVYGQTNARFSPRIYSVVFMFSDFVALVLQGSGGGLASVNAGKDADKAQQGINIMIAGLAWQVISLTIFAVAAADFAWYVKRNHHSGSPPNPAFLQLRSSKKFKAFLWPPTPFAKHYENCLVLAIQTLVIYIRSCYRVAELTEGFTGKIANEEVPYMIFEPTMIAIAVIAMTVLHPSFVFGDEWKRADFRLGSVKVAQQQQQRQTGMEKESPSSSSWEAEAVAEAKQIPSVSVAPYEQRRYG</sequence>
<evidence type="ECO:0000313" key="7">
    <source>
        <dbReference type="EMBL" id="CAF9912450.1"/>
    </source>
</evidence>
<organism evidence="7 8">
    <name type="scientific">Gomphillus americanus</name>
    <dbReference type="NCBI Taxonomy" id="1940652"/>
    <lineage>
        <taxon>Eukaryota</taxon>
        <taxon>Fungi</taxon>
        <taxon>Dikarya</taxon>
        <taxon>Ascomycota</taxon>
        <taxon>Pezizomycotina</taxon>
        <taxon>Lecanoromycetes</taxon>
        <taxon>OSLEUM clade</taxon>
        <taxon>Ostropomycetidae</taxon>
        <taxon>Ostropales</taxon>
        <taxon>Graphidaceae</taxon>
        <taxon>Gomphilloideae</taxon>
        <taxon>Gomphillus</taxon>
    </lineage>
</organism>
<evidence type="ECO:0000256" key="1">
    <source>
        <dbReference type="ARBA" id="ARBA00004141"/>
    </source>
</evidence>
<protein>
    <submittedName>
        <fullName evidence="7">Uncharacterized protein</fullName>
    </submittedName>
</protein>
<dbReference type="PANTHER" id="PTHR31465:SF9">
    <property type="entry name" value="SPHINGOID LONG-CHAIN BASE TRANSPORTER RSB1"/>
    <property type="match status" value="1"/>
</dbReference>
<keyword evidence="8" id="KW-1185">Reference proteome</keyword>
<keyword evidence="4 6" id="KW-0472">Membrane</keyword>
<feature type="transmembrane region" description="Helical" evidence="6">
    <location>
        <begin position="57"/>
        <end position="76"/>
    </location>
</feature>
<evidence type="ECO:0000256" key="6">
    <source>
        <dbReference type="SAM" id="Phobius"/>
    </source>
</evidence>
<dbReference type="InterPro" id="IPR007568">
    <property type="entry name" value="RTA1"/>
</dbReference>
<dbReference type="Pfam" id="PF04479">
    <property type="entry name" value="RTA1"/>
    <property type="match status" value="1"/>
</dbReference>
<accession>A0A8H3EVL0</accession>
<feature type="transmembrane region" description="Helical" evidence="6">
    <location>
        <begin position="116"/>
        <end position="138"/>
    </location>
</feature>
<evidence type="ECO:0000313" key="8">
    <source>
        <dbReference type="Proteomes" id="UP000664169"/>
    </source>
</evidence>
<evidence type="ECO:0000256" key="4">
    <source>
        <dbReference type="ARBA" id="ARBA00023136"/>
    </source>
</evidence>
<evidence type="ECO:0000256" key="3">
    <source>
        <dbReference type="ARBA" id="ARBA00022989"/>
    </source>
</evidence>
<feature type="transmembrane region" description="Helical" evidence="6">
    <location>
        <begin position="83"/>
        <end position="104"/>
    </location>
</feature>
<comment type="caution">
    <text evidence="7">The sequence shown here is derived from an EMBL/GenBank/DDBJ whole genome shotgun (WGS) entry which is preliminary data.</text>
</comment>